<dbReference type="EMBL" id="VFPJ01000001">
    <property type="protein sequence ID" value="TQM41123.1"/>
    <property type="molecule type" value="Genomic_DNA"/>
</dbReference>
<dbReference type="AlphaFoldDB" id="A0A543G4W4"/>
<proteinExistence type="predicted"/>
<comment type="caution">
    <text evidence="1">The sequence shown here is derived from an EMBL/GenBank/DDBJ whole genome shotgun (WGS) entry which is preliminary data.</text>
</comment>
<organism evidence="1 2">
    <name type="scientific">Flavobacterium branchiophilum</name>
    <dbReference type="NCBI Taxonomy" id="55197"/>
    <lineage>
        <taxon>Bacteria</taxon>
        <taxon>Pseudomonadati</taxon>
        <taxon>Bacteroidota</taxon>
        <taxon>Flavobacteriia</taxon>
        <taxon>Flavobacteriales</taxon>
        <taxon>Flavobacteriaceae</taxon>
        <taxon>Flavobacterium</taxon>
    </lineage>
</organism>
<evidence type="ECO:0000313" key="2">
    <source>
        <dbReference type="Proteomes" id="UP000320773"/>
    </source>
</evidence>
<protein>
    <recommendedName>
        <fullName evidence="3">DUF4435 domain-containing protein</fullName>
    </recommendedName>
</protein>
<evidence type="ECO:0000313" key="1">
    <source>
        <dbReference type="EMBL" id="TQM41123.1"/>
    </source>
</evidence>
<evidence type="ECO:0008006" key="3">
    <source>
        <dbReference type="Google" id="ProtNLM"/>
    </source>
</evidence>
<name>A0A543G4W4_9FLAO</name>
<dbReference type="RefSeq" id="WP_089081633.1">
    <property type="nucleotide sequence ID" value="NZ_VFPJ01000001.1"/>
</dbReference>
<gene>
    <name evidence="1" type="ORF">BC670_2058</name>
</gene>
<reference evidence="1 2" key="1">
    <citation type="submission" date="2019-06" db="EMBL/GenBank/DDBJ databases">
        <title>Genomic Encyclopedia of Archaeal and Bacterial Type Strains, Phase II (KMG-II): from individual species to whole genera.</title>
        <authorList>
            <person name="Goeker M."/>
        </authorList>
    </citation>
    <scope>NUCLEOTIDE SEQUENCE [LARGE SCALE GENOMIC DNA]</scope>
    <source>
        <strain evidence="1 2">DSM 24789</strain>
    </source>
</reference>
<dbReference type="Proteomes" id="UP000320773">
    <property type="component" value="Unassembled WGS sequence"/>
</dbReference>
<sequence>MKDINLNLIFVEGAIDKIFIDAILLRFFEISDQKVVMAINGKDNLSKQVELKNVVRKNNNAKNLLIFDTDFEKNGGGRKKRLEEYNKIALDLGVNLLPYLLPFNDETEGEIEDLIKTCFNKKFDFFDGCWNNMLQCFENHETENKLNIPAKEGFLFSKIDLFKNFRQNKNWNYNRLTKYDFSDDGIWNFDIKDSPKLEKLVNFIKENLFDE</sequence>
<accession>A0A543G4W4</accession>